<reference evidence="2" key="1">
    <citation type="journal article" date="2023" name="Access Microbiol">
        <title>De-novo genome assembly for Akanthomyces muscarius, a biocontrol agent of insect agricultural pests.</title>
        <authorList>
            <person name="Erdos Z."/>
            <person name="Studholme D.J."/>
            <person name="Raymond B."/>
            <person name="Sharma M."/>
        </authorList>
    </citation>
    <scope>NUCLEOTIDE SEQUENCE</scope>
    <source>
        <strain evidence="2">Ve6</strain>
    </source>
</reference>
<dbReference type="RefSeq" id="XP_056055721.1">
    <property type="nucleotide sequence ID" value="XM_056198808.1"/>
</dbReference>
<dbReference type="InterPro" id="IPR051678">
    <property type="entry name" value="AGP_Transferase"/>
</dbReference>
<dbReference type="Proteomes" id="UP001144673">
    <property type="component" value="Chromosome 6"/>
</dbReference>
<evidence type="ECO:0000259" key="1">
    <source>
        <dbReference type="Pfam" id="PF01636"/>
    </source>
</evidence>
<evidence type="ECO:0000313" key="3">
    <source>
        <dbReference type="Proteomes" id="UP001144673"/>
    </source>
</evidence>
<feature type="domain" description="Aminoglycoside phosphotransferase" evidence="1">
    <location>
        <begin position="76"/>
        <end position="304"/>
    </location>
</feature>
<organism evidence="2 3">
    <name type="scientific">Akanthomyces muscarius</name>
    <name type="common">Entomopathogenic fungus</name>
    <name type="synonym">Lecanicillium muscarium</name>
    <dbReference type="NCBI Taxonomy" id="2231603"/>
    <lineage>
        <taxon>Eukaryota</taxon>
        <taxon>Fungi</taxon>
        <taxon>Dikarya</taxon>
        <taxon>Ascomycota</taxon>
        <taxon>Pezizomycotina</taxon>
        <taxon>Sordariomycetes</taxon>
        <taxon>Hypocreomycetidae</taxon>
        <taxon>Hypocreales</taxon>
        <taxon>Cordycipitaceae</taxon>
        <taxon>Akanthomyces</taxon>
    </lineage>
</organism>
<evidence type="ECO:0000313" key="2">
    <source>
        <dbReference type="EMBL" id="KAJ4155597.1"/>
    </source>
</evidence>
<accession>A0A9W8QHM7</accession>
<dbReference type="GeneID" id="80887993"/>
<dbReference type="PANTHER" id="PTHR21310:SF15">
    <property type="entry name" value="AMINOGLYCOSIDE PHOSPHOTRANSFERASE DOMAIN-CONTAINING PROTEIN"/>
    <property type="match status" value="1"/>
</dbReference>
<sequence>MASTTTPEADVADFELINNIMVDYFSISQQNYSVRPMEKAKHNKVYLVELDSPTPIELAATNSMPLTHTVPRGTTRVVVRMPKANVSLEDPVRVRNQVVFLHLARQALCAAQLDQTSLAPLVFAWSDNDPDKRWIVEEFKQGEHITSAELADFTPEQQHIVFRQIAEFTKALQDFTLPDEVIYGGLTCDDQGHIFSTKPSIPCGGPFETFAGFLKGMCTWQRQASERSTHLNGWKDDDDLKARLDRFFARGLDDVLQTVQEDRPTLIHADLGLSNLLFDRETNVLMAVVDFDFSHVGAPISEYLFSFYDMNGLLAGSGETARFFRQFLLCGFPEADDVSDSTDLKMARALDAALQQVDAKKPSNQHSAGTAADVWWFSQELCQAYWLMDGFLRHRTPAQLAEMKDESADALRFYLDLWGY</sequence>
<gene>
    <name evidence="2" type="ORF">LMH87_000834</name>
</gene>
<dbReference type="AlphaFoldDB" id="A0A9W8QHM7"/>
<dbReference type="EMBL" id="JAJHUN010000007">
    <property type="protein sequence ID" value="KAJ4155597.1"/>
    <property type="molecule type" value="Genomic_DNA"/>
</dbReference>
<dbReference type="InterPro" id="IPR002575">
    <property type="entry name" value="Aminoglycoside_PTrfase"/>
</dbReference>
<protein>
    <recommendedName>
        <fullName evidence="1">Aminoglycoside phosphotransferase domain-containing protein</fullName>
    </recommendedName>
</protein>
<name>A0A9W8QHM7_AKAMU</name>
<dbReference type="InterPro" id="IPR011009">
    <property type="entry name" value="Kinase-like_dom_sf"/>
</dbReference>
<proteinExistence type="predicted"/>
<dbReference type="Gene3D" id="3.90.1200.10">
    <property type="match status" value="1"/>
</dbReference>
<comment type="caution">
    <text evidence="2">The sequence shown here is derived from an EMBL/GenBank/DDBJ whole genome shotgun (WGS) entry which is preliminary data.</text>
</comment>
<dbReference type="Pfam" id="PF01636">
    <property type="entry name" value="APH"/>
    <property type="match status" value="1"/>
</dbReference>
<dbReference type="KEGG" id="amus:LMH87_000834"/>
<dbReference type="SUPFAM" id="SSF56112">
    <property type="entry name" value="Protein kinase-like (PK-like)"/>
    <property type="match status" value="1"/>
</dbReference>
<dbReference type="PANTHER" id="PTHR21310">
    <property type="entry name" value="AMINOGLYCOSIDE PHOSPHOTRANSFERASE-RELATED-RELATED"/>
    <property type="match status" value="1"/>
</dbReference>
<keyword evidence="3" id="KW-1185">Reference proteome</keyword>